<evidence type="ECO:0000256" key="3">
    <source>
        <dbReference type="ARBA" id="ARBA00025745"/>
    </source>
</evidence>
<dbReference type="GO" id="GO:0005829">
    <property type="term" value="C:cytosol"/>
    <property type="evidence" value="ECO:0007669"/>
    <property type="project" value="TreeGrafter"/>
</dbReference>
<reference evidence="5" key="1">
    <citation type="submission" date="2022-07" db="EMBL/GenBank/DDBJ databases">
        <title>Phylogenomic reconstructions and comparative analyses of Kickxellomycotina fungi.</title>
        <authorList>
            <person name="Reynolds N.K."/>
            <person name="Stajich J.E."/>
            <person name="Barry K."/>
            <person name="Grigoriev I.V."/>
            <person name="Crous P."/>
            <person name="Smith M.E."/>
        </authorList>
    </citation>
    <scope>NUCLEOTIDE SEQUENCE</scope>
    <source>
        <strain evidence="5">IMI 214461</strain>
    </source>
</reference>
<evidence type="ECO:0000256" key="1">
    <source>
        <dbReference type="ARBA" id="ARBA00019186"/>
    </source>
</evidence>
<dbReference type="PANTHER" id="PTHR12970:SF1">
    <property type="entry name" value="PROTEASOME ASSEMBLY CHAPERONE 2"/>
    <property type="match status" value="1"/>
</dbReference>
<name>A0A9W8BLD5_9FUNG</name>
<dbReference type="InterPro" id="IPR019151">
    <property type="entry name" value="Proteasome_assmbl_chaperone_2"/>
</dbReference>
<comment type="subunit">
    <text evidence="4">Component of the 20S proteasome chaperone.</text>
</comment>
<dbReference type="GO" id="GO:0005634">
    <property type="term" value="C:nucleus"/>
    <property type="evidence" value="ECO:0007669"/>
    <property type="project" value="TreeGrafter"/>
</dbReference>
<dbReference type="PIRSF" id="PIRSF010044">
    <property type="entry name" value="UCP010044"/>
    <property type="match status" value="1"/>
</dbReference>
<evidence type="ECO:0000256" key="4">
    <source>
        <dbReference type="PIRNR" id="PIRNR010044"/>
    </source>
</evidence>
<evidence type="ECO:0000313" key="5">
    <source>
        <dbReference type="EMBL" id="KAJ2006857.1"/>
    </source>
</evidence>
<keyword evidence="2 4" id="KW-0143">Chaperone</keyword>
<accession>A0A9W8BLD5</accession>
<evidence type="ECO:0000313" key="6">
    <source>
        <dbReference type="Proteomes" id="UP001150907"/>
    </source>
</evidence>
<evidence type="ECO:0000256" key="2">
    <source>
        <dbReference type="ARBA" id="ARBA00023186"/>
    </source>
</evidence>
<dbReference type="PANTHER" id="PTHR12970">
    <property type="entry name" value="PROTEASOME ASSEMBLY CHAPERONE 2"/>
    <property type="match status" value="1"/>
</dbReference>
<dbReference type="AlphaFoldDB" id="A0A9W8BLD5"/>
<dbReference type="OrthoDB" id="10260712at2759"/>
<dbReference type="GO" id="GO:0043248">
    <property type="term" value="P:proteasome assembly"/>
    <property type="evidence" value="ECO:0007669"/>
    <property type="project" value="TreeGrafter"/>
</dbReference>
<organism evidence="5 6">
    <name type="scientific">Coemansia thaxteri</name>
    <dbReference type="NCBI Taxonomy" id="2663907"/>
    <lineage>
        <taxon>Eukaryota</taxon>
        <taxon>Fungi</taxon>
        <taxon>Fungi incertae sedis</taxon>
        <taxon>Zoopagomycota</taxon>
        <taxon>Kickxellomycotina</taxon>
        <taxon>Kickxellomycetes</taxon>
        <taxon>Kickxellales</taxon>
        <taxon>Kickxellaceae</taxon>
        <taxon>Coemansia</taxon>
    </lineage>
</organism>
<keyword evidence="6" id="KW-1185">Reference proteome</keyword>
<protein>
    <recommendedName>
        <fullName evidence="1 4">Proteasome assembly chaperone 2</fullName>
    </recommendedName>
</protein>
<proteinExistence type="inferred from homology"/>
<dbReference type="InterPro" id="IPR038389">
    <property type="entry name" value="PSMG2_sf"/>
</dbReference>
<comment type="function">
    <text evidence="4">Involved in 20S proteasome assembly.</text>
</comment>
<comment type="similarity">
    <text evidence="3 4">Belongs to the PSMG2 family.</text>
</comment>
<gene>
    <name evidence="5" type="ORF">H4R26_001130</name>
</gene>
<dbReference type="Proteomes" id="UP001150907">
    <property type="component" value="Unassembled WGS sequence"/>
</dbReference>
<sequence>MPGVFVKTSEAVSTRGSKLLLPTVSVGNVPQLAVDLFINTLQLSRIGIIDDSALLPLSGAPAFDHISSRPVPLEVYQTSDAKWTIVQQRSPPLPKHHRIFAQSMLEFIKAGQFDRVVLLASSDAALRTDALIDGPQIRSISLNSRDEQLVARLQALSLDEFGERPNKAKDLDMAARESSLKTALKQLHAAGIARPLLSMCQDADIPVLALVSLVNEGDNIPDAIVLANAANAALDIASNTHQWCPPQSWKWLVPSSAPAELY</sequence>
<dbReference type="Pfam" id="PF09754">
    <property type="entry name" value="PAC2"/>
    <property type="match status" value="1"/>
</dbReference>
<dbReference type="InterPro" id="IPR016562">
    <property type="entry name" value="Proteasome_assmbl_chp_2_euk"/>
</dbReference>
<comment type="caution">
    <text evidence="5">The sequence shown here is derived from an EMBL/GenBank/DDBJ whole genome shotgun (WGS) entry which is preliminary data.</text>
</comment>
<dbReference type="EMBL" id="JANBQF010000045">
    <property type="protein sequence ID" value="KAJ2006857.1"/>
    <property type="molecule type" value="Genomic_DNA"/>
</dbReference>
<dbReference type="Gene3D" id="3.40.50.10900">
    <property type="entry name" value="PAC-like subunit"/>
    <property type="match status" value="2"/>
</dbReference>